<dbReference type="InterPro" id="IPR051439">
    <property type="entry name" value="XlnR/Xlr1"/>
</dbReference>
<evidence type="ECO:0000259" key="8">
    <source>
        <dbReference type="PROSITE" id="PS50048"/>
    </source>
</evidence>
<dbReference type="EMBL" id="HG793145">
    <property type="protein sequence ID" value="CRL24622.1"/>
    <property type="molecule type" value="Genomic_DNA"/>
</dbReference>
<dbReference type="PANTHER" id="PTHR47663">
    <property type="entry name" value="XYLANOLYTIC TRANSCRIPTIONAL ACTIVATOR XLNR-RELATED"/>
    <property type="match status" value="1"/>
</dbReference>
<dbReference type="InterPro" id="IPR007219">
    <property type="entry name" value="XnlR_reg_dom"/>
</dbReference>
<keyword evidence="6" id="KW-0539">Nucleus</keyword>
<organism evidence="9 10">
    <name type="scientific">Penicillium camemberti (strain FM 013)</name>
    <dbReference type="NCBI Taxonomy" id="1429867"/>
    <lineage>
        <taxon>Eukaryota</taxon>
        <taxon>Fungi</taxon>
        <taxon>Dikarya</taxon>
        <taxon>Ascomycota</taxon>
        <taxon>Pezizomycotina</taxon>
        <taxon>Eurotiomycetes</taxon>
        <taxon>Eurotiomycetidae</taxon>
        <taxon>Eurotiales</taxon>
        <taxon>Aspergillaceae</taxon>
        <taxon>Penicillium</taxon>
    </lineage>
</organism>
<evidence type="ECO:0000256" key="5">
    <source>
        <dbReference type="ARBA" id="ARBA00023163"/>
    </source>
</evidence>
<dbReference type="CDD" id="cd00067">
    <property type="entry name" value="GAL4"/>
    <property type="match status" value="1"/>
</dbReference>
<reference evidence="9 10" key="1">
    <citation type="journal article" date="2014" name="Nat. Commun.">
        <title>Multiple recent horizontal transfers of a large genomic region in cheese making fungi.</title>
        <authorList>
            <person name="Cheeseman K."/>
            <person name="Ropars J."/>
            <person name="Renault P."/>
            <person name="Dupont J."/>
            <person name="Gouzy J."/>
            <person name="Branca A."/>
            <person name="Abraham A.L."/>
            <person name="Ceppi M."/>
            <person name="Conseiller E."/>
            <person name="Debuchy R."/>
            <person name="Malagnac F."/>
            <person name="Goarin A."/>
            <person name="Silar P."/>
            <person name="Lacoste S."/>
            <person name="Sallet E."/>
            <person name="Bensimon A."/>
            <person name="Giraud T."/>
            <person name="Brygoo Y."/>
        </authorList>
    </citation>
    <scope>NUCLEOTIDE SEQUENCE [LARGE SCALE GENOMIC DNA]</scope>
    <source>
        <strain evidence="10">FM 013</strain>
    </source>
</reference>
<evidence type="ECO:0000256" key="3">
    <source>
        <dbReference type="ARBA" id="ARBA00023015"/>
    </source>
</evidence>
<dbReference type="AlphaFoldDB" id="A0A0G4PE72"/>
<dbReference type="Gene3D" id="4.10.240.10">
    <property type="entry name" value="Zn(2)-C6 fungal-type DNA-binding domain"/>
    <property type="match status" value="1"/>
</dbReference>
<dbReference type="Proteomes" id="UP000053732">
    <property type="component" value="Unassembled WGS sequence"/>
</dbReference>
<dbReference type="SUPFAM" id="SSF57701">
    <property type="entry name" value="Zn2/Cys6 DNA-binding domain"/>
    <property type="match status" value="1"/>
</dbReference>
<dbReference type="PROSITE" id="PS50048">
    <property type="entry name" value="ZN2_CY6_FUNGAL_2"/>
    <property type="match status" value="1"/>
</dbReference>
<dbReference type="InterPro" id="IPR036864">
    <property type="entry name" value="Zn2-C6_fun-type_DNA-bd_sf"/>
</dbReference>
<dbReference type="GO" id="GO:0008270">
    <property type="term" value="F:zinc ion binding"/>
    <property type="evidence" value="ECO:0007669"/>
    <property type="project" value="InterPro"/>
</dbReference>
<dbReference type="STRING" id="1429867.A0A0G4PE72"/>
<evidence type="ECO:0000256" key="2">
    <source>
        <dbReference type="ARBA" id="ARBA00022833"/>
    </source>
</evidence>
<evidence type="ECO:0000256" key="6">
    <source>
        <dbReference type="ARBA" id="ARBA00023242"/>
    </source>
</evidence>
<protein>
    <submittedName>
        <fullName evidence="9">Fungal transcriptional regulatory protein, N-terminal</fullName>
    </submittedName>
</protein>
<dbReference type="InterPro" id="IPR001138">
    <property type="entry name" value="Zn2Cys6_DnaBD"/>
</dbReference>
<evidence type="ECO:0000256" key="1">
    <source>
        <dbReference type="ARBA" id="ARBA00022723"/>
    </source>
</evidence>
<keyword evidence="10" id="KW-1185">Reference proteome</keyword>
<feature type="region of interest" description="Disordered" evidence="7">
    <location>
        <begin position="396"/>
        <end position="421"/>
    </location>
</feature>
<evidence type="ECO:0000313" key="9">
    <source>
        <dbReference type="EMBL" id="CRL24622.1"/>
    </source>
</evidence>
<keyword evidence="3" id="KW-0805">Transcription regulation</keyword>
<feature type="domain" description="Zn(2)-C6 fungal-type" evidence="8">
    <location>
        <begin position="36"/>
        <end position="67"/>
    </location>
</feature>
<feature type="region of interest" description="Disordered" evidence="7">
    <location>
        <begin position="201"/>
        <end position="232"/>
    </location>
</feature>
<dbReference type="Pfam" id="PF00172">
    <property type="entry name" value="Zn_clus"/>
    <property type="match status" value="1"/>
</dbReference>
<feature type="compositionally biased region" description="Polar residues" evidence="7">
    <location>
        <begin position="205"/>
        <end position="221"/>
    </location>
</feature>
<dbReference type="PROSITE" id="PS00463">
    <property type="entry name" value="ZN2_CY6_FUNGAL_1"/>
    <property type="match status" value="1"/>
</dbReference>
<dbReference type="GO" id="GO:0000981">
    <property type="term" value="F:DNA-binding transcription factor activity, RNA polymerase II-specific"/>
    <property type="evidence" value="ECO:0007669"/>
    <property type="project" value="InterPro"/>
</dbReference>
<accession>A0A0G4PE72</accession>
<keyword evidence="2" id="KW-0862">Zinc</keyword>
<proteinExistence type="predicted"/>
<name>A0A0G4PE72_PENC3</name>
<keyword evidence="1" id="KW-0479">Metal-binding</keyword>
<gene>
    <name evidence="9" type="ORF">PCAMFM013_S012g000232</name>
</gene>
<dbReference type="SMART" id="SM00906">
    <property type="entry name" value="Fungal_trans"/>
    <property type="match status" value="1"/>
</dbReference>
<keyword evidence="5" id="KW-0804">Transcription</keyword>
<dbReference type="Pfam" id="PF04082">
    <property type="entry name" value="Fungal_trans"/>
    <property type="match status" value="1"/>
</dbReference>
<dbReference type="CDD" id="cd12148">
    <property type="entry name" value="fungal_TF_MHR"/>
    <property type="match status" value="1"/>
</dbReference>
<sequence>MYPESNFQLANFPSFPVPAQFEPPNTNPRWRRNQVACDACHIRRVRCDLASPFPCSRCLRQGIDCDITRKLRKRGRMARSKLANANKAYGIHAPQSHIKERQTDESCSPVSQPTVSPMDSTILASVTQPSSPGTDEIDALLALCMEDYGSVIDFPQLQAGLRVDVTEEWLPTADLWKDLPQLSAEDDGSLPPLPDIWDPVDIASHTPSQGPHPTTLLQPATNHLVPEDKPTSRPSIKYPVLNTVMPFLETDLPPQLVCHLLELYFTSPFPNILRKTSFLTDKFRVTSPALLTSMLWMAAIDHRASLSISPSQQRNICQFLGDLTRRLLQFSDNLSPKNQGPSLVEHIAHLDKVITCIHIASIVSTEYNGESMRWWKAAFGLARQLKLNQEVELTPGFDKQSNASPQFSEDGLSDWPNQPNSVHSNKTQSGLNCVCEQIHDEGYPVLTEEHREERRRAWWLLYIIDRHLALCHNRPPYFLDAECENLLLPLDETYWQGSVLYSEDFDLHSPQCFYSVQQNERQVFPDFRCRDSSIFGFFLPLMIITGEVMELNHLRLQNTKAYEVKEAEVLRHLEIYQTSLSALFESSASSTVDPAVSDQLVDGQLVQDCTWQTQTVVAYSSYLVQVLHISLVGKWDWQFLLEDKELWTSPAFTSTISHSLEAAFWLRQILQLDPEISFMPYFFGIQLLRGSFPVLLIVERLQNKCGEDILNAAEIMIQATESCLVTRNTYYQRKFRQLMRSTVSQAWGRPVSACEIRRRRKAVFDLWLWIRRGTNWSADFNINCEP</sequence>
<evidence type="ECO:0000313" key="10">
    <source>
        <dbReference type="Proteomes" id="UP000053732"/>
    </source>
</evidence>
<evidence type="ECO:0000256" key="4">
    <source>
        <dbReference type="ARBA" id="ARBA00023125"/>
    </source>
</evidence>
<dbReference type="GO" id="GO:0006351">
    <property type="term" value="P:DNA-templated transcription"/>
    <property type="evidence" value="ECO:0007669"/>
    <property type="project" value="InterPro"/>
</dbReference>
<dbReference type="GO" id="GO:0003677">
    <property type="term" value="F:DNA binding"/>
    <property type="evidence" value="ECO:0007669"/>
    <property type="project" value="UniProtKB-KW"/>
</dbReference>
<dbReference type="PANTHER" id="PTHR47663:SF2">
    <property type="entry name" value="ARABINOLYTIC TRANSCRIPTIONAL ACTIVATOR ARAR-RELATED"/>
    <property type="match status" value="1"/>
</dbReference>
<keyword evidence="4" id="KW-0238">DNA-binding</keyword>
<evidence type="ECO:0000256" key="7">
    <source>
        <dbReference type="SAM" id="MobiDB-lite"/>
    </source>
</evidence>
<dbReference type="SMART" id="SM00066">
    <property type="entry name" value="GAL4"/>
    <property type="match status" value="1"/>
</dbReference>